<evidence type="ECO:0000313" key="2">
    <source>
        <dbReference type="Proteomes" id="UP000316095"/>
    </source>
</evidence>
<name>A0A5C5XM73_9PLAN</name>
<comment type="caution">
    <text evidence="1">The sequence shown here is derived from an EMBL/GenBank/DDBJ whole genome shotgun (WGS) entry which is preliminary data.</text>
</comment>
<evidence type="ECO:0008006" key="3">
    <source>
        <dbReference type="Google" id="ProtNLM"/>
    </source>
</evidence>
<dbReference type="EMBL" id="SJPG01000001">
    <property type="protein sequence ID" value="TWT64257.1"/>
    <property type="molecule type" value="Genomic_DNA"/>
</dbReference>
<dbReference type="Proteomes" id="UP000316095">
    <property type="component" value="Unassembled WGS sequence"/>
</dbReference>
<protein>
    <recommendedName>
        <fullName evidence="3">RiboL-PSP-HEPN domain-containing protein</fullName>
    </recommendedName>
</protein>
<dbReference type="AlphaFoldDB" id="A0A5C5XM73"/>
<organism evidence="1 2">
    <name type="scientific">Rubinisphaera italica</name>
    <dbReference type="NCBI Taxonomy" id="2527969"/>
    <lineage>
        <taxon>Bacteria</taxon>
        <taxon>Pseudomonadati</taxon>
        <taxon>Planctomycetota</taxon>
        <taxon>Planctomycetia</taxon>
        <taxon>Planctomycetales</taxon>
        <taxon>Planctomycetaceae</taxon>
        <taxon>Rubinisphaera</taxon>
    </lineage>
</organism>
<accession>A0A5C5XM73</accession>
<gene>
    <name evidence="1" type="ORF">Pan54_50180</name>
</gene>
<evidence type="ECO:0000313" key="1">
    <source>
        <dbReference type="EMBL" id="TWT64257.1"/>
    </source>
</evidence>
<sequence>MKEITLSKPVLLFQYLNKISLSKDLNNRSESLLVGQLIRDSEDLCNECGFESTLHHIASARDVKENGLIDMELRLIRLKSHISAAISMMSRELEVSKVGLLDDSVVSPRFSSLKESLSESGKLFHEETIKCARIGAYRACLINAWTLCMDSIQSWIIDDDSRLSSFNEELLKSKRNDKSIYSEVKTKEDFWEAKKSPGERTVLDCIQHKIGEKIYRRILTALDERNTYAHANSAELERDKVTGYISSIVDIIDAIQKRI</sequence>
<dbReference type="OrthoDB" id="1399884at2"/>
<proteinExistence type="predicted"/>
<keyword evidence="2" id="KW-1185">Reference proteome</keyword>
<dbReference type="RefSeq" id="WP_146505983.1">
    <property type="nucleotide sequence ID" value="NZ_SJPG01000001.1"/>
</dbReference>
<reference evidence="1 2" key="1">
    <citation type="submission" date="2019-02" db="EMBL/GenBank/DDBJ databases">
        <title>Deep-cultivation of Planctomycetes and their phenomic and genomic characterization uncovers novel biology.</title>
        <authorList>
            <person name="Wiegand S."/>
            <person name="Jogler M."/>
            <person name="Boedeker C."/>
            <person name="Pinto D."/>
            <person name="Vollmers J."/>
            <person name="Rivas-Marin E."/>
            <person name="Kohn T."/>
            <person name="Peeters S.H."/>
            <person name="Heuer A."/>
            <person name="Rast P."/>
            <person name="Oberbeckmann S."/>
            <person name="Bunk B."/>
            <person name="Jeske O."/>
            <person name="Meyerdierks A."/>
            <person name="Storesund J.E."/>
            <person name="Kallscheuer N."/>
            <person name="Luecker S."/>
            <person name="Lage O.M."/>
            <person name="Pohl T."/>
            <person name="Merkel B.J."/>
            <person name="Hornburger P."/>
            <person name="Mueller R.-W."/>
            <person name="Bruemmer F."/>
            <person name="Labrenz M."/>
            <person name="Spormann A.M."/>
            <person name="Op Den Camp H."/>
            <person name="Overmann J."/>
            <person name="Amann R."/>
            <person name="Jetten M.S.M."/>
            <person name="Mascher T."/>
            <person name="Medema M.H."/>
            <person name="Devos D.P."/>
            <person name="Kaster A.-K."/>
            <person name="Ovreas L."/>
            <person name="Rohde M."/>
            <person name="Galperin M.Y."/>
            <person name="Jogler C."/>
        </authorList>
    </citation>
    <scope>NUCLEOTIDE SEQUENCE [LARGE SCALE GENOMIC DNA]</scope>
    <source>
        <strain evidence="1 2">Pan54</strain>
    </source>
</reference>